<feature type="domain" description="HTH crp-type" evidence="5">
    <location>
        <begin position="149"/>
        <end position="222"/>
    </location>
</feature>
<dbReference type="PRINTS" id="PR00034">
    <property type="entry name" value="HTHCRP"/>
</dbReference>
<dbReference type="GO" id="GO:0003677">
    <property type="term" value="F:DNA binding"/>
    <property type="evidence" value="ECO:0007669"/>
    <property type="project" value="UniProtKB-KW"/>
</dbReference>
<keyword evidence="1" id="KW-0805">Transcription regulation</keyword>
<dbReference type="GO" id="GO:0003700">
    <property type="term" value="F:DNA-binding transcription factor activity"/>
    <property type="evidence" value="ECO:0007669"/>
    <property type="project" value="TreeGrafter"/>
</dbReference>
<sequence length="232" mass="25523">MAHHSDLNILGRTELFRDVTPATLIEIQSAGFRTKLASGEVLFQQGDSASSLFSVIAGRLRATQTTPDGQQIIIRYLAPGEMAGHATLARGVVHPSTVTAVDDSHLVGWSSETIWKIMEQHPAVTMNALAVLSARYHEIQLRLLELSTEKVERRIGHTVLRLANQAGRRTARGIEIAFPLSRQDLAEMAGTTLHTVSRILSRWEDLGIVDCGRRQVVVCKPNMLETISDEPS</sequence>
<dbReference type="GO" id="GO:0005829">
    <property type="term" value="C:cytosol"/>
    <property type="evidence" value="ECO:0007669"/>
    <property type="project" value="TreeGrafter"/>
</dbReference>
<dbReference type="InterPro" id="IPR012318">
    <property type="entry name" value="HTH_CRP"/>
</dbReference>
<keyword evidence="2" id="KW-0238">DNA-binding</keyword>
<accession>A0A090N6K9</accession>
<dbReference type="RefSeq" id="WP_009337403.1">
    <property type="nucleotide sequence ID" value="NZ_CCAZ020000001.1"/>
</dbReference>
<dbReference type="EMBL" id="CCAZ020000001">
    <property type="protein sequence ID" value="CEG07033.1"/>
    <property type="molecule type" value="Genomic_DNA"/>
</dbReference>
<dbReference type="InterPro" id="IPR036390">
    <property type="entry name" value="WH_DNA-bd_sf"/>
</dbReference>
<dbReference type="Proteomes" id="UP000035762">
    <property type="component" value="Unassembled WGS sequence"/>
</dbReference>
<dbReference type="InterPro" id="IPR050397">
    <property type="entry name" value="Env_Response_Regulators"/>
</dbReference>
<dbReference type="Gene3D" id="2.60.120.10">
    <property type="entry name" value="Jelly Rolls"/>
    <property type="match status" value="1"/>
</dbReference>
<dbReference type="SUPFAM" id="SSF51206">
    <property type="entry name" value="cAMP-binding domain-like"/>
    <property type="match status" value="1"/>
</dbReference>
<evidence type="ECO:0000313" key="7">
    <source>
        <dbReference type="Proteomes" id="UP000035762"/>
    </source>
</evidence>
<evidence type="ECO:0000256" key="1">
    <source>
        <dbReference type="ARBA" id="ARBA00023015"/>
    </source>
</evidence>
<evidence type="ECO:0000259" key="5">
    <source>
        <dbReference type="PROSITE" id="PS51063"/>
    </source>
</evidence>
<dbReference type="PROSITE" id="PS51063">
    <property type="entry name" value="HTH_CRP_2"/>
    <property type="match status" value="1"/>
</dbReference>
<organism evidence="6 7">
    <name type="scientific">Afipia felis</name>
    <name type="common">Cat scratch disease bacillus</name>
    <dbReference type="NCBI Taxonomy" id="1035"/>
    <lineage>
        <taxon>Bacteria</taxon>
        <taxon>Pseudomonadati</taxon>
        <taxon>Pseudomonadota</taxon>
        <taxon>Alphaproteobacteria</taxon>
        <taxon>Hyphomicrobiales</taxon>
        <taxon>Nitrobacteraceae</taxon>
        <taxon>Afipia</taxon>
    </lineage>
</organism>
<evidence type="ECO:0000259" key="4">
    <source>
        <dbReference type="PROSITE" id="PS50042"/>
    </source>
</evidence>
<dbReference type="SMART" id="SM00100">
    <property type="entry name" value="cNMP"/>
    <property type="match status" value="1"/>
</dbReference>
<reference evidence="6 7" key="1">
    <citation type="journal article" date="2014" name="Genome Announc.">
        <title>Genome Sequence of Afipia felis Strain 76713, Isolated in Hospital Water Using an Amoeba Co-Culture Procedure.</title>
        <authorList>
            <person name="Benamar S."/>
            <person name="La Scola B."/>
            <person name="Croce O."/>
        </authorList>
    </citation>
    <scope>NUCLEOTIDE SEQUENCE [LARGE SCALE GENOMIC DNA]</scope>
    <source>
        <strain evidence="6 7">76713</strain>
    </source>
</reference>
<keyword evidence="3" id="KW-0804">Transcription</keyword>
<dbReference type="Pfam" id="PF13545">
    <property type="entry name" value="HTH_Crp_2"/>
    <property type="match status" value="1"/>
</dbReference>
<dbReference type="InterPro" id="IPR018490">
    <property type="entry name" value="cNMP-bd_dom_sf"/>
</dbReference>
<dbReference type="PANTHER" id="PTHR24567:SF28">
    <property type="entry name" value="LISTERIOLYSIN REGULATORY PROTEIN"/>
    <property type="match status" value="1"/>
</dbReference>
<dbReference type="PANTHER" id="PTHR24567">
    <property type="entry name" value="CRP FAMILY TRANSCRIPTIONAL REGULATORY PROTEIN"/>
    <property type="match status" value="1"/>
</dbReference>
<dbReference type="InterPro" id="IPR014710">
    <property type="entry name" value="RmlC-like_jellyroll"/>
</dbReference>
<comment type="caution">
    <text evidence="6">The sequence shown here is derived from an EMBL/GenBank/DDBJ whole genome shotgun (WGS) entry which is preliminary data.</text>
</comment>
<evidence type="ECO:0000256" key="3">
    <source>
        <dbReference type="ARBA" id="ARBA00023163"/>
    </source>
</evidence>
<dbReference type="SMART" id="SM00419">
    <property type="entry name" value="HTH_CRP"/>
    <property type="match status" value="1"/>
</dbReference>
<dbReference type="PROSITE" id="PS50042">
    <property type="entry name" value="CNMP_BINDING_3"/>
    <property type="match status" value="1"/>
</dbReference>
<protein>
    <submittedName>
        <fullName evidence="6">Anaerobic regulatory protein</fullName>
    </submittedName>
</protein>
<dbReference type="SUPFAM" id="SSF46785">
    <property type="entry name" value="Winged helix' DNA-binding domain"/>
    <property type="match status" value="1"/>
</dbReference>
<dbReference type="CDD" id="cd00038">
    <property type="entry name" value="CAP_ED"/>
    <property type="match status" value="1"/>
</dbReference>
<evidence type="ECO:0000313" key="6">
    <source>
        <dbReference type="EMBL" id="CEG07033.1"/>
    </source>
</evidence>
<dbReference type="OrthoDB" id="3525895at2"/>
<dbReference type="Gene3D" id="1.10.10.10">
    <property type="entry name" value="Winged helix-like DNA-binding domain superfamily/Winged helix DNA-binding domain"/>
    <property type="match status" value="1"/>
</dbReference>
<name>A0A090N6K9_AFIFE</name>
<evidence type="ECO:0000256" key="2">
    <source>
        <dbReference type="ARBA" id="ARBA00023125"/>
    </source>
</evidence>
<dbReference type="Pfam" id="PF00027">
    <property type="entry name" value="cNMP_binding"/>
    <property type="match status" value="1"/>
</dbReference>
<gene>
    <name evidence="6" type="primary">fnr</name>
    <name evidence="6" type="ORF">BN961_00414</name>
</gene>
<proteinExistence type="predicted"/>
<feature type="domain" description="Cyclic nucleotide-binding" evidence="4">
    <location>
        <begin position="15"/>
        <end position="118"/>
    </location>
</feature>
<dbReference type="InterPro" id="IPR000595">
    <property type="entry name" value="cNMP-bd_dom"/>
</dbReference>
<dbReference type="STRING" id="1035.BN961_00414"/>
<dbReference type="InterPro" id="IPR036388">
    <property type="entry name" value="WH-like_DNA-bd_sf"/>
</dbReference>
<dbReference type="AlphaFoldDB" id="A0A090N6K9"/>
<keyword evidence="7" id="KW-1185">Reference proteome</keyword>